<dbReference type="Gene3D" id="3.50.50.60">
    <property type="entry name" value="FAD/NAD(P)-binding domain"/>
    <property type="match status" value="1"/>
</dbReference>
<dbReference type="Pfam" id="PF07992">
    <property type="entry name" value="Pyr_redox_2"/>
    <property type="match status" value="1"/>
</dbReference>
<sequence>MAQSVTIATDGKGMEVDVPEGVAVKTEKIAEIKGQGKVEIIAFENGAEHLASGVFVAMGVAGSADLARKIGAETDGNKIVVDENMATNVPGLFAAGDCVGGLLQIAKAVSDGAIAGTSAVKFVRG</sequence>
<dbReference type="SUPFAM" id="SSF51905">
    <property type="entry name" value="FAD/NAD(P)-binding domain"/>
    <property type="match status" value="1"/>
</dbReference>
<reference evidence="2" key="1">
    <citation type="submission" date="2019-08" db="EMBL/GenBank/DDBJ databases">
        <authorList>
            <person name="Kucharzyk K."/>
            <person name="Murdoch R.W."/>
            <person name="Higgins S."/>
            <person name="Loffler F."/>
        </authorList>
    </citation>
    <scope>NUCLEOTIDE SEQUENCE</scope>
</reference>
<accession>A0A645GJD4</accession>
<dbReference type="EMBL" id="VSSQ01076848">
    <property type="protein sequence ID" value="MPN27081.1"/>
    <property type="molecule type" value="Genomic_DNA"/>
</dbReference>
<organism evidence="2">
    <name type="scientific">bioreactor metagenome</name>
    <dbReference type="NCBI Taxonomy" id="1076179"/>
    <lineage>
        <taxon>unclassified sequences</taxon>
        <taxon>metagenomes</taxon>
        <taxon>ecological metagenomes</taxon>
    </lineage>
</organism>
<evidence type="ECO:0000259" key="1">
    <source>
        <dbReference type="Pfam" id="PF07992"/>
    </source>
</evidence>
<evidence type="ECO:0000313" key="2">
    <source>
        <dbReference type="EMBL" id="MPN27081.1"/>
    </source>
</evidence>
<feature type="domain" description="FAD/NAD(P)-binding" evidence="1">
    <location>
        <begin position="20"/>
        <end position="112"/>
    </location>
</feature>
<name>A0A645GJD4_9ZZZZ</name>
<proteinExistence type="predicted"/>
<protein>
    <submittedName>
        <fullName evidence="2">Ferredoxin--NADP reductase</fullName>
        <ecNumber evidence="2">1.18.1.2</ecNumber>
    </submittedName>
</protein>
<dbReference type="EC" id="1.18.1.2" evidence="2"/>
<comment type="caution">
    <text evidence="2">The sequence shown here is derived from an EMBL/GenBank/DDBJ whole genome shotgun (WGS) entry which is preliminary data.</text>
</comment>
<keyword evidence="2" id="KW-0560">Oxidoreductase</keyword>
<dbReference type="InterPro" id="IPR023753">
    <property type="entry name" value="FAD/NAD-binding_dom"/>
</dbReference>
<dbReference type="AlphaFoldDB" id="A0A645GJD4"/>
<dbReference type="InterPro" id="IPR036188">
    <property type="entry name" value="FAD/NAD-bd_sf"/>
</dbReference>
<gene>
    <name evidence="2" type="ORF">SDC9_174508</name>
</gene>
<dbReference type="GO" id="GO:0004324">
    <property type="term" value="F:ferredoxin-NADP+ reductase activity"/>
    <property type="evidence" value="ECO:0007669"/>
    <property type="project" value="UniProtKB-EC"/>
</dbReference>